<name>A0A2S7IFZ4_9BACT</name>
<dbReference type="RefSeq" id="WP_104715826.1">
    <property type="nucleotide sequence ID" value="NZ_PTRA01000007.1"/>
</dbReference>
<dbReference type="EMBL" id="PTRA01000007">
    <property type="protein sequence ID" value="PQA54135.1"/>
    <property type="molecule type" value="Genomic_DNA"/>
</dbReference>
<evidence type="ECO:0000256" key="3">
    <source>
        <dbReference type="ARBA" id="ARBA00023163"/>
    </source>
</evidence>
<gene>
    <name evidence="5" type="ORF">C5O19_23510</name>
</gene>
<keyword evidence="2" id="KW-0238">DNA-binding</keyword>
<dbReference type="Pfam" id="PF12833">
    <property type="entry name" value="HTH_18"/>
    <property type="match status" value="1"/>
</dbReference>
<evidence type="ECO:0000313" key="5">
    <source>
        <dbReference type="EMBL" id="PQA54135.1"/>
    </source>
</evidence>
<evidence type="ECO:0000259" key="4">
    <source>
        <dbReference type="PROSITE" id="PS01124"/>
    </source>
</evidence>
<dbReference type="InterPro" id="IPR009057">
    <property type="entry name" value="Homeodomain-like_sf"/>
</dbReference>
<dbReference type="GO" id="GO:0043565">
    <property type="term" value="F:sequence-specific DNA binding"/>
    <property type="evidence" value="ECO:0007669"/>
    <property type="project" value="InterPro"/>
</dbReference>
<proteinExistence type="predicted"/>
<dbReference type="Gene3D" id="1.10.10.60">
    <property type="entry name" value="Homeodomain-like"/>
    <property type="match status" value="2"/>
</dbReference>
<dbReference type="PROSITE" id="PS00041">
    <property type="entry name" value="HTH_ARAC_FAMILY_1"/>
    <property type="match status" value="1"/>
</dbReference>
<dbReference type="OrthoDB" id="792101at2"/>
<dbReference type="GO" id="GO:0003700">
    <property type="term" value="F:DNA-binding transcription factor activity"/>
    <property type="evidence" value="ECO:0007669"/>
    <property type="project" value="InterPro"/>
</dbReference>
<comment type="caution">
    <text evidence="5">The sequence shown here is derived from an EMBL/GenBank/DDBJ whole genome shotgun (WGS) entry which is preliminary data.</text>
</comment>
<dbReference type="SUPFAM" id="SSF51182">
    <property type="entry name" value="RmlC-like cupins"/>
    <property type="match status" value="1"/>
</dbReference>
<dbReference type="AlphaFoldDB" id="A0A2S7IFZ4"/>
<dbReference type="Pfam" id="PF07883">
    <property type="entry name" value="Cupin_2"/>
    <property type="match status" value="1"/>
</dbReference>
<dbReference type="InterPro" id="IPR018060">
    <property type="entry name" value="HTH_AraC"/>
</dbReference>
<dbReference type="PROSITE" id="PS01124">
    <property type="entry name" value="HTH_ARAC_FAMILY_2"/>
    <property type="match status" value="1"/>
</dbReference>
<reference evidence="6" key="1">
    <citation type="submission" date="2018-02" db="EMBL/GenBank/DDBJ databases">
        <title>Genome sequencing of Solimonas sp. HR-BB.</title>
        <authorList>
            <person name="Lee Y."/>
            <person name="Jeon C.O."/>
        </authorList>
    </citation>
    <scope>NUCLEOTIDE SEQUENCE [LARGE SCALE GENOMIC DNA]</scope>
    <source>
        <strain evidence="6">HR-U</strain>
    </source>
</reference>
<keyword evidence="3" id="KW-0804">Transcription</keyword>
<dbReference type="PANTHER" id="PTHR43280">
    <property type="entry name" value="ARAC-FAMILY TRANSCRIPTIONAL REGULATOR"/>
    <property type="match status" value="1"/>
</dbReference>
<dbReference type="PANTHER" id="PTHR43280:SF2">
    <property type="entry name" value="HTH-TYPE TRANSCRIPTIONAL REGULATOR EXSA"/>
    <property type="match status" value="1"/>
</dbReference>
<evidence type="ECO:0000313" key="6">
    <source>
        <dbReference type="Proteomes" id="UP000239590"/>
    </source>
</evidence>
<keyword evidence="6" id="KW-1185">Reference proteome</keyword>
<dbReference type="InterPro" id="IPR018062">
    <property type="entry name" value="HTH_AraC-typ_CS"/>
</dbReference>
<dbReference type="Gene3D" id="2.60.120.10">
    <property type="entry name" value="Jelly Rolls"/>
    <property type="match status" value="1"/>
</dbReference>
<dbReference type="CDD" id="cd06976">
    <property type="entry name" value="cupin_MtlR-like_N"/>
    <property type="match status" value="1"/>
</dbReference>
<dbReference type="SUPFAM" id="SSF46689">
    <property type="entry name" value="Homeodomain-like"/>
    <property type="match status" value="2"/>
</dbReference>
<dbReference type="InterPro" id="IPR013096">
    <property type="entry name" value="Cupin_2"/>
</dbReference>
<evidence type="ECO:0000256" key="1">
    <source>
        <dbReference type="ARBA" id="ARBA00023015"/>
    </source>
</evidence>
<evidence type="ECO:0000256" key="2">
    <source>
        <dbReference type="ARBA" id="ARBA00023125"/>
    </source>
</evidence>
<accession>A0A2S7IFZ4</accession>
<feature type="domain" description="HTH araC/xylS-type" evidence="4">
    <location>
        <begin position="187"/>
        <end position="285"/>
    </location>
</feature>
<dbReference type="PRINTS" id="PR00032">
    <property type="entry name" value="HTHARAC"/>
</dbReference>
<dbReference type="Proteomes" id="UP000239590">
    <property type="component" value="Unassembled WGS sequence"/>
</dbReference>
<dbReference type="SMART" id="SM00342">
    <property type="entry name" value="HTH_ARAC"/>
    <property type="match status" value="1"/>
</dbReference>
<protein>
    <submittedName>
        <fullName evidence="5">AraC family transcriptional regulator</fullName>
    </submittedName>
</protein>
<dbReference type="InterPro" id="IPR020449">
    <property type="entry name" value="Tscrpt_reg_AraC-type_HTH"/>
</dbReference>
<keyword evidence="1" id="KW-0805">Transcription regulation</keyword>
<dbReference type="InterPro" id="IPR011051">
    <property type="entry name" value="RmlC_Cupin_sf"/>
</dbReference>
<sequence>MKSALRKTIENPVASFTMQELVSPYFDPNWHFHPHYQLFTVEEGTGTRFIGDNIQPFEPGDTVFLGPNIPHLWRSDPPYFQTHSQLQTKGIVVYFTEDFLGTDFFQRPEMHILQSFFQHAVRGVEIKGRLREQIRESMKQLLKATGFQAILHLLTLLDELAHSEECQAIASLGYVNTHKVSETERMQKVHDYVLDHFQQEIRLDEMASLAGMSASAFCRYFKTRTNRTFSEFVSEVRIGYACKLLMEGKLTITQICYESGFNTISNFNRQFKELTGLTPAQYQKAYR</sequence>
<organism evidence="5 6">
    <name type="scientific">Siphonobacter curvatus</name>
    <dbReference type="NCBI Taxonomy" id="2094562"/>
    <lineage>
        <taxon>Bacteria</taxon>
        <taxon>Pseudomonadati</taxon>
        <taxon>Bacteroidota</taxon>
        <taxon>Cytophagia</taxon>
        <taxon>Cytophagales</taxon>
        <taxon>Cytophagaceae</taxon>
        <taxon>Siphonobacter</taxon>
    </lineage>
</organism>
<dbReference type="InterPro" id="IPR014710">
    <property type="entry name" value="RmlC-like_jellyroll"/>
</dbReference>